<evidence type="ECO:0000313" key="3">
    <source>
        <dbReference type="Proteomes" id="UP001054821"/>
    </source>
</evidence>
<name>A0AAD4W2V0_PRUDU</name>
<comment type="caution">
    <text evidence="2">The sequence shown here is derived from an EMBL/GenBank/DDBJ whole genome shotgun (WGS) entry which is preliminary data.</text>
</comment>
<dbReference type="InterPro" id="IPR004330">
    <property type="entry name" value="FAR1_DNA_bnd_dom"/>
</dbReference>
<gene>
    <name evidence="2" type="ORF">L3X38_026013</name>
</gene>
<evidence type="ECO:0000259" key="1">
    <source>
        <dbReference type="Pfam" id="PF03101"/>
    </source>
</evidence>
<accession>A0AAD4W2V0</accession>
<dbReference type="EMBL" id="JAJFAZ020000004">
    <property type="protein sequence ID" value="KAI5335879.1"/>
    <property type="molecule type" value="Genomic_DNA"/>
</dbReference>
<proteinExistence type="predicted"/>
<protein>
    <recommendedName>
        <fullName evidence="1">FAR1 domain-containing protein</fullName>
    </recommendedName>
</protein>
<sequence length="166" mass="19346">MLFVCFTEGKREIDKRVSNVKYHRVETRCGCLARMKISCHLNEKYPVIEFVSKHNHVTTSSSKTHLFRSHRKITLAQIAEVDMADNSGIAPKAALGFLSRQAGGRESLAFIPDDYKNYLHSKRIREMKLGDTFDMLEYLQQMQWNDLNFFFYAIQVDEDDLITNIF</sequence>
<evidence type="ECO:0000313" key="2">
    <source>
        <dbReference type="EMBL" id="KAI5335879.1"/>
    </source>
</evidence>
<dbReference type="AlphaFoldDB" id="A0AAD4W2V0"/>
<keyword evidence="3" id="KW-1185">Reference proteome</keyword>
<organism evidence="2 3">
    <name type="scientific">Prunus dulcis</name>
    <name type="common">Almond</name>
    <name type="synonym">Amygdalus dulcis</name>
    <dbReference type="NCBI Taxonomy" id="3755"/>
    <lineage>
        <taxon>Eukaryota</taxon>
        <taxon>Viridiplantae</taxon>
        <taxon>Streptophyta</taxon>
        <taxon>Embryophyta</taxon>
        <taxon>Tracheophyta</taxon>
        <taxon>Spermatophyta</taxon>
        <taxon>Magnoliopsida</taxon>
        <taxon>eudicotyledons</taxon>
        <taxon>Gunneridae</taxon>
        <taxon>Pentapetalae</taxon>
        <taxon>rosids</taxon>
        <taxon>fabids</taxon>
        <taxon>Rosales</taxon>
        <taxon>Rosaceae</taxon>
        <taxon>Amygdaloideae</taxon>
        <taxon>Amygdaleae</taxon>
        <taxon>Prunus</taxon>
    </lineage>
</organism>
<dbReference type="PANTHER" id="PTHR47718">
    <property type="entry name" value="OS01G0519700 PROTEIN"/>
    <property type="match status" value="1"/>
</dbReference>
<reference evidence="2 3" key="1">
    <citation type="journal article" date="2022" name="G3 (Bethesda)">
        <title>Whole-genome sequence and methylome profiling of the almond [Prunus dulcis (Mill.) D.A. Webb] cultivar 'Nonpareil'.</title>
        <authorList>
            <person name="D'Amico-Willman K.M."/>
            <person name="Ouma W.Z."/>
            <person name="Meulia T."/>
            <person name="Sideli G.M."/>
            <person name="Gradziel T.M."/>
            <person name="Fresnedo-Ramirez J."/>
        </authorList>
    </citation>
    <scope>NUCLEOTIDE SEQUENCE [LARGE SCALE GENOMIC DNA]</scope>
    <source>
        <strain evidence="2">Clone GOH B32 T37-40</strain>
    </source>
</reference>
<dbReference type="Proteomes" id="UP001054821">
    <property type="component" value="Chromosome 4"/>
</dbReference>
<dbReference type="PANTHER" id="PTHR47718:SF8">
    <property type="entry name" value="PROTEIN FAR1-RELATED SEQUENCE"/>
    <property type="match status" value="1"/>
</dbReference>
<dbReference type="Pfam" id="PF03101">
    <property type="entry name" value="FAR1"/>
    <property type="match status" value="1"/>
</dbReference>
<feature type="domain" description="FAR1" evidence="1">
    <location>
        <begin position="3"/>
        <end position="57"/>
    </location>
</feature>